<evidence type="ECO:0000313" key="2">
    <source>
        <dbReference type="EMBL" id="KAJ9668068.1"/>
    </source>
</evidence>
<feature type="region of interest" description="Disordered" evidence="1">
    <location>
        <begin position="150"/>
        <end position="178"/>
    </location>
</feature>
<dbReference type="SUPFAM" id="SSF54928">
    <property type="entry name" value="RNA-binding domain, RBD"/>
    <property type="match status" value="1"/>
</dbReference>
<keyword evidence="3" id="KW-1185">Reference proteome</keyword>
<comment type="caution">
    <text evidence="2">The sequence shown here is derived from an EMBL/GenBank/DDBJ whole genome shotgun (WGS) entry which is preliminary data.</text>
</comment>
<organism evidence="2 3">
    <name type="scientific">Coniosporium apollinis</name>
    <dbReference type="NCBI Taxonomy" id="61459"/>
    <lineage>
        <taxon>Eukaryota</taxon>
        <taxon>Fungi</taxon>
        <taxon>Dikarya</taxon>
        <taxon>Ascomycota</taxon>
        <taxon>Pezizomycotina</taxon>
        <taxon>Dothideomycetes</taxon>
        <taxon>Dothideomycetes incertae sedis</taxon>
        <taxon>Coniosporium</taxon>
    </lineage>
</organism>
<feature type="region of interest" description="Disordered" evidence="1">
    <location>
        <begin position="393"/>
        <end position="439"/>
    </location>
</feature>
<accession>A0ABQ9P1D2</accession>
<dbReference type="InterPro" id="IPR035979">
    <property type="entry name" value="RBD_domain_sf"/>
</dbReference>
<dbReference type="CDD" id="cd12261">
    <property type="entry name" value="RRM1_3_MRN1"/>
    <property type="match status" value="1"/>
</dbReference>
<reference evidence="2" key="1">
    <citation type="submission" date="2022-10" db="EMBL/GenBank/DDBJ databases">
        <title>Culturing micro-colonial fungi from biological soil crusts in the Mojave desert and describing Neophaeococcomyces mojavensis, and introducing the new genera and species Taxawa tesnikishii.</title>
        <authorList>
            <person name="Kurbessoian T."/>
            <person name="Stajich J.E."/>
        </authorList>
    </citation>
    <scope>NUCLEOTIDE SEQUENCE</scope>
    <source>
        <strain evidence="2">TK_1</strain>
    </source>
</reference>
<proteinExistence type="predicted"/>
<protein>
    <recommendedName>
        <fullName evidence="4">RRM domain-containing protein</fullName>
    </recommendedName>
</protein>
<dbReference type="Gene3D" id="3.30.70.330">
    <property type="match status" value="1"/>
</dbReference>
<evidence type="ECO:0008006" key="4">
    <source>
        <dbReference type="Google" id="ProtNLM"/>
    </source>
</evidence>
<evidence type="ECO:0000313" key="3">
    <source>
        <dbReference type="Proteomes" id="UP001172684"/>
    </source>
</evidence>
<dbReference type="EMBL" id="JAPDRL010000009">
    <property type="protein sequence ID" value="KAJ9668068.1"/>
    <property type="molecule type" value="Genomic_DNA"/>
</dbReference>
<gene>
    <name evidence="2" type="ORF">H2201_001874</name>
</gene>
<evidence type="ECO:0000256" key="1">
    <source>
        <dbReference type="SAM" id="MobiDB-lite"/>
    </source>
</evidence>
<feature type="compositionally biased region" description="Acidic residues" evidence="1">
    <location>
        <begin position="404"/>
        <end position="419"/>
    </location>
</feature>
<dbReference type="Proteomes" id="UP001172684">
    <property type="component" value="Unassembled WGS sequence"/>
</dbReference>
<dbReference type="InterPro" id="IPR012677">
    <property type="entry name" value="Nucleotide-bd_a/b_plait_sf"/>
</dbReference>
<sequence>MASNTVTIGKTYFKALLRRAEFDIDDDQLNTPSNVLPSTVLITKAEYDYLIRSEQEYNILRTALFHGGLSHETLNCLISGEGNDLESNAESAHNGWEETFQRPKPVPVTISKPHDYIPTSETSESMTNGNGFLSRPQASFARSNSFGMTPSMDDMPPEHHVDLGSLDPESYAKQAPFPRNDQRTILFTNLHESTTHKDLVGIVRGGRLLDIFLRSDRTATVSFVEGAQEFLKYAKRNDFYLHGKRLEVQWNDRQFHMPPHVANKISIGATRNLVIRNALSKGLSETRIREDMEHIHNLVIVDVKFRDGDAYVSTNSVHNCLFARTCMMSRRDYKGLRIEWYPDECAAPLPQSMPQVRSHMPWKVPTANAPQHSGRRMPQAPKLVAASTSNRFGVLNMDGSENSSESESESEDDQDETIDGVELPSTGMGSPWATPRIGA</sequence>
<name>A0ABQ9P1D2_9PEZI</name>